<feature type="transmembrane region" description="Helical" evidence="9">
    <location>
        <begin position="140"/>
        <end position="158"/>
    </location>
</feature>
<evidence type="ECO:0000256" key="3">
    <source>
        <dbReference type="ARBA" id="ARBA00022448"/>
    </source>
</evidence>
<feature type="transmembrane region" description="Helical" evidence="9">
    <location>
        <begin position="203"/>
        <end position="224"/>
    </location>
</feature>
<dbReference type="GO" id="GO:0015343">
    <property type="term" value="F:siderophore-iron transmembrane transporter activity"/>
    <property type="evidence" value="ECO:0007669"/>
    <property type="project" value="TreeGrafter"/>
</dbReference>
<feature type="transmembrane region" description="Helical" evidence="9">
    <location>
        <begin position="284"/>
        <end position="302"/>
    </location>
</feature>
<name>A0A8H7ZIB7_9ASCO</name>
<feature type="compositionally biased region" description="Basic and acidic residues" evidence="8">
    <location>
        <begin position="8"/>
        <end position="21"/>
    </location>
</feature>
<evidence type="ECO:0000256" key="4">
    <source>
        <dbReference type="ARBA" id="ARBA00022692"/>
    </source>
</evidence>
<keyword evidence="11" id="KW-1185">Reference proteome</keyword>
<keyword evidence="3" id="KW-0813">Transport</keyword>
<dbReference type="RefSeq" id="XP_067550205.1">
    <property type="nucleotide sequence ID" value="XM_067690573.1"/>
</dbReference>
<evidence type="ECO:0000256" key="2">
    <source>
        <dbReference type="ARBA" id="ARBA00008335"/>
    </source>
</evidence>
<dbReference type="PANTHER" id="PTHR23501">
    <property type="entry name" value="MAJOR FACILITATOR SUPERFAMILY"/>
    <property type="match status" value="1"/>
</dbReference>
<gene>
    <name evidence="10" type="ORF">I9W82_000179</name>
</gene>
<feature type="transmembrane region" description="Helical" evidence="9">
    <location>
        <begin position="314"/>
        <end position="334"/>
    </location>
</feature>
<reference evidence="10 11" key="1">
    <citation type="submission" date="2020-12" db="EMBL/GenBank/DDBJ databases">
        <title>Effect of drift, selection, and recombination on the evolution of hybrid genomes in Candida yeast pathogens.</title>
        <authorList>
            <person name="Mixao V."/>
            <person name="Ksiezopolska E."/>
            <person name="Saus E."/>
            <person name="Boekhout T."/>
            <person name="Gacser A."/>
            <person name="Gabaldon T."/>
        </authorList>
    </citation>
    <scope>NUCLEOTIDE SEQUENCE [LARGE SCALE GENOMIC DNA]</scope>
    <source>
        <strain evidence="10 11">BP57</strain>
    </source>
</reference>
<dbReference type="Gene3D" id="1.20.1250.20">
    <property type="entry name" value="MFS general substrate transporter like domains"/>
    <property type="match status" value="1"/>
</dbReference>
<evidence type="ECO:0000256" key="6">
    <source>
        <dbReference type="ARBA" id="ARBA00023065"/>
    </source>
</evidence>
<keyword evidence="6" id="KW-0406">Ion transport</keyword>
<dbReference type="Proteomes" id="UP000669133">
    <property type="component" value="Unassembled WGS sequence"/>
</dbReference>
<comment type="similarity">
    <text evidence="2">Belongs to the major facilitator superfamily.</text>
</comment>
<dbReference type="PANTHER" id="PTHR23501:SF92">
    <property type="entry name" value="GLUTATHIONE EXCHANGER 1-RELATED"/>
    <property type="match status" value="1"/>
</dbReference>
<evidence type="ECO:0000256" key="7">
    <source>
        <dbReference type="ARBA" id="ARBA00023136"/>
    </source>
</evidence>
<keyword evidence="4 9" id="KW-0812">Transmembrane</keyword>
<evidence type="ECO:0000313" key="10">
    <source>
        <dbReference type="EMBL" id="KAG5421089.1"/>
    </source>
</evidence>
<comment type="caution">
    <text evidence="10">The sequence shown here is derived from an EMBL/GenBank/DDBJ whole genome shotgun (WGS) entry which is preliminary data.</text>
</comment>
<accession>A0A8H7ZIB7</accession>
<feature type="transmembrane region" description="Helical" evidence="9">
    <location>
        <begin position="111"/>
        <end position="128"/>
    </location>
</feature>
<keyword evidence="5 9" id="KW-1133">Transmembrane helix</keyword>
<dbReference type="GO" id="GO:0005768">
    <property type="term" value="C:endosome"/>
    <property type="evidence" value="ECO:0007669"/>
    <property type="project" value="TreeGrafter"/>
</dbReference>
<dbReference type="OrthoDB" id="2241241at2759"/>
<proteinExistence type="inferred from homology"/>
<feature type="transmembrane region" description="Helical" evidence="9">
    <location>
        <begin position="388"/>
        <end position="406"/>
    </location>
</feature>
<evidence type="ECO:0000313" key="11">
    <source>
        <dbReference type="Proteomes" id="UP000669133"/>
    </source>
</evidence>
<dbReference type="GeneID" id="93648808"/>
<feature type="transmembrane region" description="Helical" evidence="9">
    <location>
        <begin position="165"/>
        <end position="183"/>
    </location>
</feature>
<dbReference type="FunFam" id="1.20.1250.20:FF:000197">
    <property type="entry name" value="Siderophore iron transporter 1"/>
    <property type="match status" value="1"/>
</dbReference>
<sequence length="431" mass="48935">MDLIVPSKVEETKKDAKIRSGDEDEIDTSSQSSQLKSPLNTTTTKSFGVRRIEILQMQLDGTIRGKLQIHATSSYQKHSLFSTINIIQSVISAAAQPCYARLSDRFGRLEVCLFAIVFYSMGTVMQSQAYDVNRFAGGSVIYQIGYTGIIILLQIILADFSNLNWRLLCSFIPAMPLIITTWIGGDIVASVLTHYSWSWGIGMWAFIFPLSAVPLLGCFIHMHIKARKTPEWQAMMKEFKSQRQYPKTSFAYWRTLAIDLFWSLDSHSHLVEGSAPNGQMLQQWFLWLLVLSLFQFFVIWEAKYARSPIMPLQLMKDRGVWSALLIAILLNWIWQMPNDFVYTILLVVGMNASIKAATRIASLYSFVPTIVGPLLGLVVARVRRLKGFIILGCICWAVSLGILYRFRGDNDGIESEKYLNGVHWWLVFDGI</sequence>
<keyword evidence="7 9" id="KW-0472">Membrane</keyword>
<feature type="region of interest" description="Disordered" evidence="8">
    <location>
        <begin position="1"/>
        <end position="41"/>
    </location>
</feature>
<dbReference type="InterPro" id="IPR036259">
    <property type="entry name" value="MFS_trans_sf"/>
</dbReference>
<comment type="subcellular location">
    <subcellularLocation>
        <location evidence="1">Endomembrane system</location>
        <topology evidence="1">Multi-pass membrane protein</topology>
    </subcellularLocation>
</comment>
<dbReference type="GO" id="GO:0005886">
    <property type="term" value="C:plasma membrane"/>
    <property type="evidence" value="ECO:0007669"/>
    <property type="project" value="TreeGrafter"/>
</dbReference>
<feature type="transmembrane region" description="Helical" evidence="9">
    <location>
        <begin position="363"/>
        <end position="382"/>
    </location>
</feature>
<evidence type="ECO:0000256" key="1">
    <source>
        <dbReference type="ARBA" id="ARBA00004127"/>
    </source>
</evidence>
<evidence type="ECO:0000256" key="8">
    <source>
        <dbReference type="SAM" id="MobiDB-lite"/>
    </source>
</evidence>
<dbReference type="EMBL" id="JAEOAQ010000001">
    <property type="protein sequence ID" value="KAG5421089.1"/>
    <property type="molecule type" value="Genomic_DNA"/>
</dbReference>
<organism evidence="10 11">
    <name type="scientific">Candida metapsilosis</name>
    <dbReference type="NCBI Taxonomy" id="273372"/>
    <lineage>
        <taxon>Eukaryota</taxon>
        <taxon>Fungi</taxon>
        <taxon>Dikarya</taxon>
        <taxon>Ascomycota</taxon>
        <taxon>Saccharomycotina</taxon>
        <taxon>Pichiomycetes</taxon>
        <taxon>Debaryomycetaceae</taxon>
        <taxon>Candida/Lodderomyces clade</taxon>
        <taxon>Candida</taxon>
    </lineage>
</organism>
<feature type="transmembrane region" description="Helical" evidence="9">
    <location>
        <begin position="245"/>
        <end position="264"/>
    </location>
</feature>
<dbReference type="GO" id="GO:0005774">
    <property type="term" value="C:vacuolar membrane"/>
    <property type="evidence" value="ECO:0007669"/>
    <property type="project" value="TreeGrafter"/>
</dbReference>
<dbReference type="AlphaFoldDB" id="A0A8H7ZIB7"/>
<dbReference type="SUPFAM" id="SSF103473">
    <property type="entry name" value="MFS general substrate transporter"/>
    <property type="match status" value="1"/>
</dbReference>
<evidence type="ECO:0000256" key="5">
    <source>
        <dbReference type="ARBA" id="ARBA00022989"/>
    </source>
</evidence>
<evidence type="ECO:0000256" key="9">
    <source>
        <dbReference type="SAM" id="Phobius"/>
    </source>
</evidence>
<protein>
    <submittedName>
        <fullName evidence="10">Uncharacterized protein</fullName>
    </submittedName>
</protein>
<feature type="compositionally biased region" description="Polar residues" evidence="8">
    <location>
        <begin position="28"/>
        <end position="41"/>
    </location>
</feature>